<keyword evidence="1" id="KW-1133">Transmembrane helix</keyword>
<protein>
    <submittedName>
        <fullName evidence="2">Uncharacterized protein</fullName>
    </submittedName>
</protein>
<evidence type="ECO:0000256" key="1">
    <source>
        <dbReference type="SAM" id="Phobius"/>
    </source>
</evidence>
<comment type="caution">
    <text evidence="2">The sequence shown here is derived from an EMBL/GenBank/DDBJ whole genome shotgun (WGS) entry which is preliminary data.</text>
</comment>
<evidence type="ECO:0000313" key="2">
    <source>
        <dbReference type="EMBL" id="KAK3728797.1"/>
    </source>
</evidence>
<accession>A0AAE1CQQ6</accession>
<feature type="transmembrane region" description="Helical" evidence="1">
    <location>
        <begin position="87"/>
        <end position="107"/>
    </location>
</feature>
<dbReference type="AlphaFoldDB" id="A0AAE1CQQ6"/>
<evidence type="ECO:0000313" key="3">
    <source>
        <dbReference type="Proteomes" id="UP001283361"/>
    </source>
</evidence>
<keyword evidence="1" id="KW-0472">Membrane</keyword>
<sequence>MELFDPCYRRVRDHSAAERSTIAGQCPAYVQLLSSLCPSTAIQYSAIPLCGAVTSRWMHGLVHLTPGVRPEPQLAVRPGDCRSRSMWSVALVTSLWSVAMEVLWSWWSHSAL</sequence>
<dbReference type="Proteomes" id="UP001283361">
    <property type="component" value="Unassembled WGS sequence"/>
</dbReference>
<dbReference type="EMBL" id="JAWDGP010007172">
    <property type="protein sequence ID" value="KAK3728797.1"/>
    <property type="molecule type" value="Genomic_DNA"/>
</dbReference>
<keyword evidence="3" id="KW-1185">Reference proteome</keyword>
<organism evidence="2 3">
    <name type="scientific">Elysia crispata</name>
    <name type="common">lettuce slug</name>
    <dbReference type="NCBI Taxonomy" id="231223"/>
    <lineage>
        <taxon>Eukaryota</taxon>
        <taxon>Metazoa</taxon>
        <taxon>Spiralia</taxon>
        <taxon>Lophotrochozoa</taxon>
        <taxon>Mollusca</taxon>
        <taxon>Gastropoda</taxon>
        <taxon>Heterobranchia</taxon>
        <taxon>Euthyneura</taxon>
        <taxon>Panpulmonata</taxon>
        <taxon>Sacoglossa</taxon>
        <taxon>Placobranchoidea</taxon>
        <taxon>Plakobranchidae</taxon>
        <taxon>Elysia</taxon>
    </lineage>
</organism>
<reference evidence="2" key="1">
    <citation type="journal article" date="2023" name="G3 (Bethesda)">
        <title>A reference genome for the long-term kleptoplast-retaining sea slug Elysia crispata morphotype clarki.</title>
        <authorList>
            <person name="Eastman K.E."/>
            <person name="Pendleton A.L."/>
            <person name="Shaikh M.A."/>
            <person name="Suttiyut T."/>
            <person name="Ogas R."/>
            <person name="Tomko P."/>
            <person name="Gavelis G."/>
            <person name="Widhalm J.R."/>
            <person name="Wisecaver J.H."/>
        </authorList>
    </citation>
    <scope>NUCLEOTIDE SEQUENCE</scope>
    <source>
        <strain evidence="2">ECLA1</strain>
    </source>
</reference>
<name>A0AAE1CQQ6_9GAST</name>
<keyword evidence="1" id="KW-0812">Transmembrane</keyword>
<gene>
    <name evidence="2" type="ORF">RRG08_013520</name>
</gene>
<proteinExistence type="predicted"/>